<name>A0A7Y9LPL4_9BURK</name>
<evidence type="ECO:0000313" key="1">
    <source>
        <dbReference type="EMBL" id="NYE84196.1"/>
    </source>
</evidence>
<sequence length="80" mass="8714">MTYEEYLDEVATLLTENHDLTESAAIKCVVRAQAADYFIPHDDNPDLRTVANAVKDAEALFEQRVAAAAAAKGKPGRGKH</sequence>
<keyword evidence="2" id="KW-1185">Reference proteome</keyword>
<proteinExistence type="predicted"/>
<protein>
    <submittedName>
        <fullName evidence="1">Uncharacterized protein</fullName>
    </submittedName>
</protein>
<comment type="caution">
    <text evidence="1">The sequence shown here is derived from an EMBL/GenBank/DDBJ whole genome shotgun (WGS) entry which is preliminary data.</text>
</comment>
<organism evidence="1 2">
    <name type="scientific">Pigmentiphaga litoralis</name>
    <dbReference type="NCBI Taxonomy" id="516702"/>
    <lineage>
        <taxon>Bacteria</taxon>
        <taxon>Pseudomonadati</taxon>
        <taxon>Pseudomonadota</taxon>
        <taxon>Betaproteobacteria</taxon>
        <taxon>Burkholderiales</taxon>
        <taxon>Alcaligenaceae</taxon>
        <taxon>Pigmentiphaga</taxon>
    </lineage>
</organism>
<dbReference type="Proteomes" id="UP000542125">
    <property type="component" value="Unassembled WGS sequence"/>
</dbReference>
<reference evidence="1 2" key="1">
    <citation type="submission" date="2020-07" db="EMBL/GenBank/DDBJ databases">
        <title>Genomic Encyclopedia of Type Strains, Phase IV (KMG-V): Genome sequencing to study the core and pangenomes of soil and plant-associated prokaryotes.</title>
        <authorList>
            <person name="Whitman W."/>
        </authorList>
    </citation>
    <scope>NUCLEOTIDE SEQUENCE [LARGE SCALE GENOMIC DNA]</scope>
    <source>
        <strain evidence="1 2">SAS40</strain>
    </source>
</reference>
<gene>
    <name evidence="1" type="ORF">FHW18_003467</name>
</gene>
<dbReference type="EMBL" id="JACBYR010000001">
    <property type="protein sequence ID" value="NYE84196.1"/>
    <property type="molecule type" value="Genomic_DNA"/>
</dbReference>
<accession>A0A7Y9LPL4</accession>
<evidence type="ECO:0000313" key="2">
    <source>
        <dbReference type="Proteomes" id="UP000542125"/>
    </source>
</evidence>
<dbReference type="RefSeq" id="WP_179587913.1">
    <property type="nucleotide sequence ID" value="NZ_JACBYR010000001.1"/>
</dbReference>
<dbReference type="AlphaFoldDB" id="A0A7Y9LPL4"/>